<dbReference type="Pfam" id="PF00005">
    <property type="entry name" value="ABC_tran"/>
    <property type="match status" value="1"/>
</dbReference>
<dbReference type="PROSITE" id="PS50893">
    <property type="entry name" value="ABC_TRANSPORTER_2"/>
    <property type="match status" value="1"/>
</dbReference>
<comment type="caution">
    <text evidence="8">The sequence shown here is derived from an EMBL/GenBank/DDBJ whole genome shotgun (WGS) entry which is preliminary data.</text>
</comment>
<keyword evidence="5 8" id="KW-0067">ATP-binding</keyword>
<dbReference type="PANTHER" id="PTHR43166">
    <property type="entry name" value="AMINO ACID IMPORT ATP-BINDING PROTEIN"/>
    <property type="match status" value="1"/>
</dbReference>
<dbReference type="PATRIC" id="fig|1423769.4.peg.1031"/>
<organism evidence="8 9">
    <name type="scientific">Lacticaseibacillus manihotivorans DSM 13343 = JCM 12514</name>
    <dbReference type="NCBI Taxonomy" id="1423769"/>
    <lineage>
        <taxon>Bacteria</taxon>
        <taxon>Bacillati</taxon>
        <taxon>Bacillota</taxon>
        <taxon>Bacilli</taxon>
        <taxon>Lactobacillales</taxon>
        <taxon>Lactobacillaceae</taxon>
        <taxon>Lacticaseibacillus</taxon>
    </lineage>
</organism>
<dbReference type="PROSITE" id="PS00211">
    <property type="entry name" value="ABC_TRANSPORTER_1"/>
    <property type="match status" value="1"/>
</dbReference>
<dbReference type="SUPFAM" id="SSF52540">
    <property type="entry name" value="P-loop containing nucleoside triphosphate hydrolases"/>
    <property type="match status" value="1"/>
</dbReference>
<keyword evidence="4" id="KW-0547">Nucleotide-binding</keyword>
<evidence type="ECO:0000256" key="1">
    <source>
        <dbReference type="ARBA" id="ARBA00004202"/>
    </source>
</evidence>
<comment type="subcellular location">
    <subcellularLocation>
        <location evidence="1">Cell membrane</location>
        <topology evidence="1">Peripheral membrane protein</topology>
    </subcellularLocation>
</comment>
<protein>
    <submittedName>
        <fullName evidence="8">Amino acid ABC transporter ATP-binding protein ytmN</fullName>
    </submittedName>
</protein>
<evidence type="ECO:0000256" key="5">
    <source>
        <dbReference type="ARBA" id="ARBA00022840"/>
    </source>
</evidence>
<evidence type="ECO:0000256" key="4">
    <source>
        <dbReference type="ARBA" id="ARBA00022741"/>
    </source>
</evidence>
<dbReference type="PANTHER" id="PTHR43166:SF35">
    <property type="entry name" value="L-CYSTINE IMPORT ATP-BINDING PROTEIN TCYN"/>
    <property type="match status" value="1"/>
</dbReference>
<dbReference type="AlphaFoldDB" id="A0A0R1QJL3"/>
<name>A0A0R1QJL3_9LACO</name>
<evidence type="ECO:0000256" key="3">
    <source>
        <dbReference type="ARBA" id="ARBA00022475"/>
    </source>
</evidence>
<accession>A0A0R1QJL3</accession>
<dbReference type="InterPro" id="IPR003439">
    <property type="entry name" value="ABC_transporter-like_ATP-bd"/>
</dbReference>
<evidence type="ECO:0000313" key="8">
    <source>
        <dbReference type="EMBL" id="KRL44973.1"/>
    </source>
</evidence>
<dbReference type="InterPro" id="IPR017871">
    <property type="entry name" value="ABC_transporter-like_CS"/>
</dbReference>
<keyword evidence="3" id="KW-1003">Cell membrane</keyword>
<proteinExistence type="predicted"/>
<sequence length="251" mass="28040">MITIEHLAKKFDDHQIFSDINLEIQTGEIIGIIGPSGSGKSTLLRCLNLLETPDAGTITIDDQQIVAPHITKAQRLKFRQASTMVFQQFNLFRQKNAWENVAEGLITVKKIPKDEAKARALQELDRVGLAPYANFYPEQLSGGQKQRVAIARSLATDAKLLLLDEPTSALDLELVGEVLQTLKQVVLDHPNFTVILVSHELGFVQEVASRVLFFDDGRIQEAGTPDEVLVHPQHERTKQFLARFATQTVHN</sequence>
<dbReference type="InterPro" id="IPR030679">
    <property type="entry name" value="ABC_ATPase_HisP-typ"/>
</dbReference>
<reference evidence="8 9" key="1">
    <citation type="journal article" date="2015" name="Genome Announc.">
        <title>Expanding the biotechnology potential of lactobacilli through comparative genomics of 213 strains and associated genera.</title>
        <authorList>
            <person name="Sun Z."/>
            <person name="Harris H.M."/>
            <person name="McCann A."/>
            <person name="Guo C."/>
            <person name="Argimon S."/>
            <person name="Zhang W."/>
            <person name="Yang X."/>
            <person name="Jeffery I.B."/>
            <person name="Cooney J.C."/>
            <person name="Kagawa T.F."/>
            <person name="Liu W."/>
            <person name="Song Y."/>
            <person name="Salvetti E."/>
            <person name="Wrobel A."/>
            <person name="Rasinkangas P."/>
            <person name="Parkhill J."/>
            <person name="Rea M.C."/>
            <person name="O'Sullivan O."/>
            <person name="Ritari J."/>
            <person name="Douillard F.P."/>
            <person name="Paul Ross R."/>
            <person name="Yang R."/>
            <person name="Briner A.E."/>
            <person name="Felis G.E."/>
            <person name="de Vos W.M."/>
            <person name="Barrangou R."/>
            <person name="Klaenhammer T.R."/>
            <person name="Caufield P.W."/>
            <person name="Cui Y."/>
            <person name="Zhang H."/>
            <person name="O'Toole P.W."/>
        </authorList>
    </citation>
    <scope>NUCLEOTIDE SEQUENCE [LARGE SCALE GENOMIC DNA]</scope>
    <source>
        <strain evidence="8 9">DSM 13343</strain>
    </source>
</reference>
<keyword evidence="9" id="KW-1185">Reference proteome</keyword>
<dbReference type="InterPro" id="IPR003593">
    <property type="entry name" value="AAA+_ATPase"/>
</dbReference>
<evidence type="ECO:0000259" key="7">
    <source>
        <dbReference type="PROSITE" id="PS50893"/>
    </source>
</evidence>
<dbReference type="SMART" id="SM00382">
    <property type="entry name" value="AAA"/>
    <property type="match status" value="1"/>
</dbReference>
<dbReference type="GO" id="GO:0005524">
    <property type="term" value="F:ATP binding"/>
    <property type="evidence" value="ECO:0007669"/>
    <property type="project" value="UniProtKB-KW"/>
</dbReference>
<dbReference type="GO" id="GO:0016887">
    <property type="term" value="F:ATP hydrolysis activity"/>
    <property type="evidence" value="ECO:0007669"/>
    <property type="project" value="InterPro"/>
</dbReference>
<evidence type="ECO:0000313" key="9">
    <source>
        <dbReference type="Proteomes" id="UP000051790"/>
    </source>
</evidence>
<dbReference type="RefSeq" id="WP_056963636.1">
    <property type="nucleotide sequence ID" value="NZ_AZEU01000135.1"/>
</dbReference>
<dbReference type="PIRSF" id="PIRSF039085">
    <property type="entry name" value="ABC_ATPase_HisP"/>
    <property type="match status" value="1"/>
</dbReference>
<dbReference type="Proteomes" id="UP000051790">
    <property type="component" value="Unassembled WGS sequence"/>
</dbReference>
<keyword evidence="6" id="KW-0472">Membrane</keyword>
<dbReference type="InterPro" id="IPR027417">
    <property type="entry name" value="P-loop_NTPase"/>
</dbReference>
<evidence type="ECO:0000256" key="2">
    <source>
        <dbReference type="ARBA" id="ARBA00022448"/>
    </source>
</evidence>
<keyword evidence="2" id="KW-0813">Transport</keyword>
<dbReference type="InterPro" id="IPR050086">
    <property type="entry name" value="MetN_ABC_transporter-like"/>
</dbReference>
<dbReference type="GO" id="GO:0005886">
    <property type="term" value="C:plasma membrane"/>
    <property type="evidence" value="ECO:0007669"/>
    <property type="project" value="UniProtKB-SubCell"/>
</dbReference>
<dbReference type="EMBL" id="AZEU01000135">
    <property type="protein sequence ID" value="KRL44973.1"/>
    <property type="molecule type" value="Genomic_DNA"/>
</dbReference>
<dbReference type="GO" id="GO:0015424">
    <property type="term" value="F:ABC-type amino acid transporter activity"/>
    <property type="evidence" value="ECO:0007669"/>
    <property type="project" value="InterPro"/>
</dbReference>
<feature type="domain" description="ABC transporter" evidence="7">
    <location>
        <begin position="2"/>
        <end position="241"/>
    </location>
</feature>
<dbReference type="OrthoDB" id="1679618at2"/>
<dbReference type="Gene3D" id="3.40.50.300">
    <property type="entry name" value="P-loop containing nucleotide triphosphate hydrolases"/>
    <property type="match status" value="1"/>
</dbReference>
<evidence type="ECO:0000256" key="6">
    <source>
        <dbReference type="ARBA" id="ARBA00023136"/>
    </source>
</evidence>
<gene>
    <name evidence="8" type="ORF">FD01_GL000958</name>
</gene>